<sequence>MEAWMATAVTVRKPTNVSLDRALVEEARALGINLSQACEQGIAQQVSKQRAERWLAENQAAIDSSNAYVEANGLPLARFRQF</sequence>
<dbReference type="Pfam" id="PF07362">
    <property type="entry name" value="CcdA"/>
    <property type="match status" value="1"/>
</dbReference>
<organism evidence="2 3">
    <name type="scientific">Sandarakinorhabdus cyanobacteriorum</name>
    <dbReference type="NCBI Taxonomy" id="1981098"/>
    <lineage>
        <taxon>Bacteria</taxon>
        <taxon>Pseudomonadati</taxon>
        <taxon>Pseudomonadota</taxon>
        <taxon>Alphaproteobacteria</taxon>
        <taxon>Sphingomonadales</taxon>
        <taxon>Sphingosinicellaceae</taxon>
        <taxon>Sandarakinorhabdus</taxon>
    </lineage>
</organism>
<protein>
    <submittedName>
        <fullName evidence="2">Post-segregation antitoxin CcdA</fullName>
    </submittedName>
</protein>
<accession>A0A255Y6I9</accession>
<comment type="caution">
    <text evidence="2">The sequence shown here is derived from an EMBL/GenBank/DDBJ whole genome shotgun (WGS) entry which is preliminary data.</text>
</comment>
<dbReference type="AlphaFoldDB" id="A0A255Y6I9"/>
<evidence type="ECO:0000313" key="2">
    <source>
        <dbReference type="EMBL" id="OYQ24781.1"/>
    </source>
</evidence>
<dbReference type="InterPro" id="IPR009956">
    <property type="entry name" value="Post-segregation_anti-tox_CcdA"/>
</dbReference>
<dbReference type="OrthoDB" id="7191115at2"/>
<reference evidence="2 3" key="1">
    <citation type="submission" date="2017-07" db="EMBL/GenBank/DDBJ databases">
        <title>Sandarakinorhabdus cyanobacteriorum sp. nov., a novel bacterium isolated from cyanobacterial aggregates in a eutrophic lake.</title>
        <authorList>
            <person name="Cai H."/>
        </authorList>
    </citation>
    <scope>NUCLEOTIDE SEQUENCE [LARGE SCALE GENOMIC DNA]</scope>
    <source>
        <strain evidence="2 3">TH057</strain>
    </source>
</reference>
<keyword evidence="1" id="KW-1277">Toxin-antitoxin system</keyword>
<dbReference type="Proteomes" id="UP000216991">
    <property type="component" value="Unassembled WGS sequence"/>
</dbReference>
<gene>
    <name evidence="2" type="ORF">CHU93_14990</name>
</gene>
<keyword evidence="3" id="KW-1185">Reference proteome</keyword>
<proteinExistence type="predicted"/>
<evidence type="ECO:0000313" key="3">
    <source>
        <dbReference type="Proteomes" id="UP000216991"/>
    </source>
</evidence>
<dbReference type="EMBL" id="NOXT01000124">
    <property type="protein sequence ID" value="OYQ24781.1"/>
    <property type="molecule type" value="Genomic_DNA"/>
</dbReference>
<evidence type="ECO:0000256" key="1">
    <source>
        <dbReference type="ARBA" id="ARBA00022649"/>
    </source>
</evidence>
<name>A0A255Y6I9_9SPHN</name>